<dbReference type="VEuPathDB" id="AmoebaDB:EIN_485710"/>
<evidence type="ECO:0000313" key="4">
    <source>
        <dbReference type="Proteomes" id="UP000014680"/>
    </source>
</evidence>
<name>A0A0A1U4P9_ENTIV</name>
<sequence>MFISFSLLLLLVSSFDTSKFRGLTVYQIFVSTFSDGDASGFQNGWGSTSTTFSGNLQGIITKLPYISNLGFNAIWMTPIFDQGYNNSQSSINSNCKNHPSTGYFSNDYFSIDPHFGTTTDFQNLVKTAHENGLFVILDGVFGHWKYPECLSDIKASPNNKKPVALASTKNVADYTKKDTLDFFVEVAKYWIKNFDIDGWRLDVANEISYTVGGVTTNMLSYIRDAVHEAAEENKKLNKKWGTLGYIVGEVWKGGIDDLLKYYGTSVDDSVDSFFDFPGYYDMIKVVAQTADKETSSTASNIFTSINRVYEKKYENWMFPNLMIGNHDLPRIGNLVRNRWNVAQDTDKYFEALRMAFGTQAIFPGPITVYYGEETGDILECWNQSGDCGAAKDNCGRTNFVKTFIQRAQDERAIVERVIKFRTTHPSMYSINAESTVTPYSNSASLYARKYLGDDDWNKNVIMAINMKSTAVEFDVGTFACLRNLFTNQTMKVDKKITLQAFSSALFVDCDPKQSSESGVSTSWVMFFVALIMLTI</sequence>
<dbReference type="GO" id="GO:0031216">
    <property type="term" value="F:neopullulanase activity"/>
    <property type="evidence" value="ECO:0007669"/>
    <property type="project" value="UniProtKB-EC"/>
</dbReference>
<keyword evidence="3" id="KW-0378">Hydrolase</keyword>
<dbReference type="AlphaFoldDB" id="A0A0A1U4P9"/>
<proteinExistence type="predicted"/>
<dbReference type="GeneID" id="14888172"/>
<keyword evidence="4" id="KW-1185">Reference proteome</keyword>
<dbReference type="PANTHER" id="PTHR10357">
    <property type="entry name" value="ALPHA-AMYLASE FAMILY MEMBER"/>
    <property type="match status" value="1"/>
</dbReference>
<keyword evidence="3" id="KW-0326">Glycosidase</keyword>
<dbReference type="EMBL" id="KB206670">
    <property type="protein sequence ID" value="ELP89179.1"/>
    <property type="molecule type" value="Genomic_DNA"/>
</dbReference>
<keyword evidence="1" id="KW-0732">Signal</keyword>
<dbReference type="OrthoDB" id="1740265at2759"/>
<gene>
    <name evidence="3" type="ORF">EIN_485710</name>
</gene>
<dbReference type="Gene3D" id="3.20.20.80">
    <property type="entry name" value="Glycosidases"/>
    <property type="match status" value="1"/>
</dbReference>
<accession>A0A0A1U4P9</accession>
<dbReference type="EC" id="3.2.1.135" evidence="3"/>
<dbReference type="SMART" id="SM00642">
    <property type="entry name" value="Aamy"/>
    <property type="match status" value="1"/>
</dbReference>
<evidence type="ECO:0000259" key="2">
    <source>
        <dbReference type="SMART" id="SM00642"/>
    </source>
</evidence>
<dbReference type="PANTHER" id="PTHR10357:SF228">
    <property type="entry name" value="PUTATIVE-RELATED"/>
    <property type="match status" value="1"/>
</dbReference>
<dbReference type="InterPro" id="IPR006047">
    <property type="entry name" value="GH13_cat_dom"/>
</dbReference>
<dbReference type="Proteomes" id="UP000014680">
    <property type="component" value="Unassembled WGS sequence"/>
</dbReference>
<dbReference type="RefSeq" id="XP_004255950.1">
    <property type="nucleotide sequence ID" value="XM_004255902.1"/>
</dbReference>
<dbReference type="GO" id="GO:0009313">
    <property type="term" value="P:oligosaccharide catabolic process"/>
    <property type="evidence" value="ECO:0007669"/>
    <property type="project" value="TreeGrafter"/>
</dbReference>
<evidence type="ECO:0000313" key="3">
    <source>
        <dbReference type="EMBL" id="ELP89179.1"/>
    </source>
</evidence>
<feature type="chain" id="PRO_5001990794" evidence="1">
    <location>
        <begin position="23"/>
        <end position="535"/>
    </location>
</feature>
<protein>
    <submittedName>
        <fullName evidence="3">Cyclomaltodextrinase, putative</fullName>
        <ecNumber evidence="3">3.2.1.135</ecNumber>
    </submittedName>
</protein>
<feature type="domain" description="Glycosyl hydrolase family 13 catalytic" evidence="2">
    <location>
        <begin position="27"/>
        <end position="421"/>
    </location>
</feature>
<dbReference type="InterPro" id="IPR017853">
    <property type="entry name" value="GH"/>
</dbReference>
<dbReference type="GO" id="GO:0004556">
    <property type="term" value="F:alpha-amylase activity"/>
    <property type="evidence" value="ECO:0007669"/>
    <property type="project" value="TreeGrafter"/>
</dbReference>
<dbReference type="SUPFAM" id="SSF51445">
    <property type="entry name" value="(Trans)glycosidases"/>
    <property type="match status" value="1"/>
</dbReference>
<reference evidence="3 4" key="1">
    <citation type="submission" date="2012-10" db="EMBL/GenBank/DDBJ databases">
        <authorList>
            <person name="Zafar N."/>
            <person name="Inman J."/>
            <person name="Hall N."/>
            <person name="Lorenzi H."/>
            <person name="Caler E."/>
        </authorList>
    </citation>
    <scope>NUCLEOTIDE SEQUENCE [LARGE SCALE GENOMIC DNA]</scope>
    <source>
        <strain evidence="3 4">IP1</strain>
    </source>
</reference>
<organism evidence="3 4">
    <name type="scientific">Entamoeba invadens IP1</name>
    <dbReference type="NCBI Taxonomy" id="370355"/>
    <lineage>
        <taxon>Eukaryota</taxon>
        <taxon>Amoebozoa</taxon>
        <taxon>Evosea</taxon>
        <taxon>Archamoebae</taxon>
        <taxon>Mastigamoebida</taxon>
        <taxon>Entamoebidae</taxon>
        <taxon>Entamoeba</taxon>
    </lineage>
</organism>
<feature type="signal peptide" evidence="1">
    <location>
        <begin position="1"/>
        <end position="22"/>
    </location>
</feature>
<evidence type="ECO:0000256" key="1">
    <source>
        <dbReference type="SAM" id="SignalP"/>
    </source>
</evidence>
<dbReference type="Pfam" id="PF00128">
    <property type="entry name" value="Alpha-amylase"/>
    <property type="match status" value="2"/>
</dbReference>
<dbReference type="KEGG" id="eiv:EIN_485710"/>